<dbReference type="RefSeq" id="WP_148984444.1">
    <property type="nucleotide sequence ID" value="NZ_JBNILK010000001.1"/>
</dbReference>
<protein>
    <submittedName>
        <fullName evidence="1">Uncharacterized protein</fullName>
    </submittedName>
</protein>
<dbReference type="Proteomes" id="UP000322997">
    <property type="component" value="Unassembled WGS sequence"/>
</dbReference>
<dbReference type="AlphaFoldDB" id="A0A5D4RZM0"/>
<accession>A0A5D4RZM0</accession>
<dbReference type="EMBL" id="VTEQ01000001">
    <property type="protein sequence ID" value="TYS56410.1"/>
    <property type="molecule type" value="Genomic_DNA"/>
</dbReference>
<comment type="caution">
    <text evidence="1">The sequence shown here is derived from an EMBL/GenBank/DDBJ whole genome shotgun (WGS) entry which is preliminary data.</text>
</comment>
<sequence>MNQEQLKIIYMAMMQVARTEATDEQLEKYEELSDDIINYHDFSVSDVIDNLETVYNLIDKSVYDQWKD</sequence>
<evidence type="ECO:0000313" key="1">
    <source>
        <dbReference type="EMBL" id="TYS56410.1"/>
    </source>
</evidence>
<name>A0A5D4RZM0_9BACI</name>
<gene>
    <name evidence="1" type="ORF">FZC83_02210</name>
</gene>
<evidence type="ECO:0000313" key="2">
    <source>
        <dbReference type="Proteomes" id="UP000322997"/>
    </source>
</evidence>
<proteinExistence type="predicted"/>
<reference evidence="1 2" key="1">
    <citation type="submission" date="2019-08" db="EMBL/GenBank/DDBJ databases">
        <title>Bacillus genomes from the desert of Cuatro Cienegas, Coahuila.</title>
        <authorList>
            <person name="Olmedo-Alvarez G."/>
        </authorList>
    </citation>
    <scope>NUCLEOTIDE SEQUENCE [LARGE SCALE GENOMIC DNA]</scope>
    <source>
        <strain evidence="1 2">CH108_3D</strain>
    </source>
</reference>
<organism evidence="1 2">
    <name type="scientific">Rossellomorea marisflavi</name>
    <dbReference type="NCBI Taxonomy" id="189381"/>
    <lineage>
        <taxon>Bacteria</taxon>
        <taxon>Bacillati</taxon>
        <taxon>Bacillota</taxon>
        <taxon>Bacilli</taxon>
        <taxon>Bacillales</taxon>
        <taxon>Bacillaceae</taxon>
        <taxon>Rossellomorea</taxon>
    </lineage>
</organism>